<dbReference type="InterPro" id="IPR026099">
    <property type="entry name" value="Odf2-rel"/>
</dbReference>
<proteinExistence type="inferred from homology"/>
<evidence type="ECO:0000256" key="2">
    <source>
        <dbReference type="ARBA" id="ARBA00009316"/>
    </source>
</evidence>
<evidence type="ECO:0000256" key="3">
    <source>
        <dbReference type="ARBA" id="ARBA00022490"/>
    </source>
</evidence>
<sequence length="666" mass="76968">MRSNCFASQGKNVRLRSEEATQSVPSVISAAAKICRVNRNEMIKRLGALYRNISVVHTKESKKYSFEKFSVDKIDIWKFASFLKSHNTCFETFPPPYGLKFWIASMERKSQNLEFTKTRHEDLVSRSYLVIPSDPLASSSSGDVKAKLLLKSCHSSTPNFPKLSYSLSPNNVDELGQEEDHDEQQLDENCDASSNSLMESSSKCREISSKLKAELSKYKKELREYTNTTKNLEEKYMQINFELNAMQQKHDLFLNTKHNSCSGDSESYTDMTSTGSEYSLKRKYTQVFDRGPSLLRIVGKDSNNSILGHGKLEHDLCRTHRRQSKDYGSQKRKYRLDKENAPPLSEICGSDYKEKCNKGLTDIYKAFKSIMETHQGKRKDSSLKKVDIDFLQNTIASLQSEQGHYRDIIEKQQNCLQDYHKRCVKAQEIMQTQQIEIEKLNSNNQQLETEITSGIDQLRLKLEAKLREVAQLPQLLRDEQVKSGRAVTENSVLHERVRSIQAEANQLKLKLEEMGRRKMGTLTRLKAAERDLKIFKNYNAALKQEKRNLGDELQKIRDQMDSLQNCNKRVLARQREQSDKQRRELQKRVNELEFKLNRSQNSTTNLIHERDSLIAELQSQLNTLVHNFEVSQKHIRVLRRHIYSMSGGNPREAVARTRILNETATS</sequence>
<dbReference type="GO" id="GO:0005813">
    <property type="term" value="C:centrosome"/>
    <property type="evidence" value="ECO:0007669"/>
    <property type="project" value="UniProtKB-SubCell"/>
</dbReference>
<evidence type="ECO:0000256" key="4">
    <source>
        <dbReference type="ARBA" id="ARBA00023054"/>
    </source>
</evidence>
<dbReference type="PANTHER" id="PTHR23162:SF10">
    <property type="entry name" value="FI13205P"/>
    <property type="match status" value="1"/>
</dbReference>
<dbReference type="AlphaFoldDB" id="A0A1A9ZVH7"/>
<evidence type="ECO:0000256" key="6">
    <source>
        <dbReference type="SAM" id="Coils"/>
    </source>
</evidence>
<accession>A0A1A9ZVH7</accession>
<keyword evidence="3" id="KW-0963">Cytoplasm</keyword>
<comment type="subcellular location">
    <subcellularLocation>
        <location evidence="1">Cytoplasm</location>
        <location evidence="1">Cytoskeleton</location>
        <location evidence="1">Microtubule organizing center</location>
        <location evidence="1">Centrosome</location>
    </subcellularLocation>
</comment>
<dbReference type="Proteomes" id="UP000092445">
    <property type="component" value="Unassembled WGS sequence"/>
</dbReference>
<dbReference type="EnsemblMetazoa" id="GPAI026325-RA">
    <property type="protein sequence ID" value="GPAI026325-PA"/>
    <property type="gene ID" value="GPAI026325"/>
</dbReference>
<dbReference type="STRING" id="7398.A0A1A9ZVH7"/>
<reference evidence="7" key="2">
    <citation type="submission" date="2020-05" db="UniProtKB">
        <authorList>
            <consortium name="EnsemblMetazoa"/>
        </authorList>
    </citation>
    <scope>IDENTIFICATION</scope>
    <source>
        <strain evidence="7">IAEA</strain>
    </source>
</reference>
<evidence type="ECO:0000256" key="1">
    <source>
        <dbReference type="ARBA" id="ARBA00004300"/>
    </source>
</evidence>
<dbReference type="GO" id="GO:1902017">
    <property type="term" value="P:regulation of cilium assembly"/>
    <property type="evidence" value="ECO:0007669"/>
    <property type="project" value="TreeGrafter"/>
</dbReference>
<keyword evidence="4 6" id="KW-0175">Coiled coil</keyword>
<protein>
    <submittedName>
        <fullName evidence="7">Uncharacterized protein</fullName>
    </submittedName>
</protein>
<name>A0A1A9ZVH7_GLOPL</name>
<feature type="coiled-coil region" evidence="6">
    <location>
        <begin position="423"/>
        <end position="457"/>
    </location>
</feature>
<keyword evidence="5" id="KW-0206">Cytoskeleton</keyword>
<evidence type="ECO:0000313" key="7">
    <source>
        <dbReference type="EnsemblMetazoa" id="GPAI026325-PA"/>
    </source>
</evidence>
<organism evidence="7 8">
    <name type="scientific">Glossina pallidipes</name>
    <name type="common">Tsetse fly</name>
    <dbReference type="NCBI Taxonomy" id="7398"/>
    <lineage>
        <taxon>Eukaryota</taxon>
        <taxon>Metazoa</taxon>
        <taxon>Ecdysozoa</taxon>
        <taxon>Arthropoda</taxon>
        <taxon>Hexapoda</taxon>
        <taxon>Insecta</taxon>
        <taxon>Pterygota</taxon>
        <taxon>Neoptera</taxon>
        <taxon>Endopterygota</taxon>
        <taxon>Diptera</taxon>
        <taxon>Brachycera</taxon>
        <taxon>Muscomorpha</taxon>
        <taxon>Hippoboscoidea</taxon>
        <taxon>Glossinidae</taxon>
        <taxon>Glossina</taxon>
    </lineage>
</organism>
<feature type="coiled-coil region" evidence="6">
    <location>
        <begin position="497"/>
        <end position="602"/>
    </location>
</feature>
<comment type="similarity">
    <text evidence="2">Belongs to the ODF2 family.</text>
</comment>
<keyword evidence="8" id="KW-1185">Reference proteome</keyword>
<feature type="coiled-coil region" evidence="6">
    <location>
        <begin position="208"/>
        <end position="249"/>
    </location>
</feature>
<evidence type="ECO:0000313" key="8">
    <source>
        <dbReference type="Proteomes" id="UP000092445"/>
    </source>
</evidence>
<reference evidence="8" key="1">
    <citation type="submission" date="2014-03" db="EMBL/GenBank/DDBJ databases">
        <authorList>
            <person name="Aksoy S."/>
            <person name="Warren W."/>
            <person name="Wilson R.K."/>
        </authorList>
    </citation>
    <scope>NUCLEOTIDE SEQUENCE [LARGE SCALE GENOMIC DNA]</scope>
    <source>
        <strain evidence="8">IAEA</strain>
    </source>
</reference>
<evidence type="ECO:0000256" key="5">
    <source>
        <dbReference type="ARBA" id="ARBA00023212"/>
    </source>
</evidence>
<dbReference type="PANTHER" id="PTHR23162">
    <property type="entry name" value="OUTER DENSE FIBER OF SPERM TAILS 2"/>
    <property type="match status" value="1"/>
</dbReference>
<dbReference type="VEuPathDB" id="VectorBase:GPAI026325"/>